<comment type="caution">
    <text evidence="1">The sequence shown here is derived from an EMBL/GenBank/DDBJ whole genome shotgun (WGS) entry which is preliminary data.</text>
</comment>
<dbReference type="RefSeq" id="WP_089111737.1">
    <property type="nucleotide sequence ID" value="NZ_LOKL01000158.1"/>
</dbReference>
<dbReference type="Proteomes" id="UP000825388">
    <property type="component" value="Unassembled WGS sequence"/>
</dbReference>
<evidence type="ECO:0000313" key="2">
    <source>
        <dbReference type="Proteomes" id="UP000825388"/>
    </source>
</evidence>
<accession>A0AAW4RTU3</accession>
<protein>
    <recommendedName>
        <fullName evidence="3">Major tail protein</fullName>
    </recommendedName>
</protein>
<dbReference type="AlphaFoldDB" id="A0AAW4RTU3"/>
<dbReference type="InterPro" id="IPR016893">
    <property type="entry name" value="UCP028589"/>
</dbReference>
<sequence length="252" mass="26795">MAEVTEYFSYQGRAYVGKRNSNGSRAPAHWVYDASTMELAMTKDKETKNESWSGSRGRAASMATARSLTVNLTLGQMNTDNLVLATDGVAVDVAAGSVADLVIGAVVPGDVIALDHALISNLQLTTTGTPATPLVLDTDYAVDLDLGVITFLAAKTAVLGDYDYAAHSTVKLMEGENEEHYVVFVGQNTVDGSAKKVRAEVNRVTWNPADTLALINDTFGELPLTGDGLVDPVRQSDPKLGLYGRIITVDPS</sequence>
<gene>
    <name evidence="1" type="ORF">Xseb_02725</name>
</gene>
<dbReference type="EMBL" id="LOKL01000158">
    <property type="protein sequence ID" value="MBZ3926394.1"/>
    <property type="molecule type" value="Genomic_DNA"/>
</dbReference>
<reference evidence="1" key="1">
    <citation type="submission" date="2015-12" db="EMBL/GenBank/DDBJ databases">
        <authorList>
            <person name="Bansal K."/>
            <person name="Midha S."/>
            <person name="Patil P.B."/>
        </authorList>
    </citation>
    <scope>NUCLEOTIDE SEQUENCE</scope>
    <source>
        <strain evidence="1">LMG867</strain>
    </source>
</reference>
<evidence type="ECO:0000313" key="1">
    <source>
        <dbReference type="EMBL" id="MBZ3926394.1"/>
    </source>
</evidence>
<evidence type="ECO:0008006" key="3">
    <source>
        <dbReference type="Google" id="ProtNLM"/>
    </source>
</evidence>
<organism evidence="1 2">
    <name type="scientific">Xanthomonas citri pv. sesbaniae</name>
    <dbReference type="NCBI Taxonomy" id="473425"/>
    <lineage>
        <taxon>Bacteria</taxon>
        <taxon>Pseudomonadati</taxon>
        <taxon>Pseudomonadota</taxon>
        <taxon>Gammaproteobacteria</taxon>
        <taxon>Lysobacterales</taxon>
        <taxon>Lysobacteraceae</taxon>
        <taxon>Xanthomonas</taxon>
    </lineage>
</organism>
<dbReference type="PIRSF" id="PIRSF028589">
    <property type="entry name" value="UCP028589"/>
    <property type="match status" value="1"/>
</dbReference>
<proteinExistence type="predicted"/>
<name>A0AAW4RTU3_XANCI</name>